<organism evidence="4">
    <name type="scientific">Tuwongella immobilis</name>
    <dbReference type="NCBI Taxonomy" id="692036"/>
    <lineage>
        <taxon>Bacteria</taxon>
        <taxon>Pseudomonadati</taxon>
        <taxon>Planctomycetota</taxon>
        <taxon>Planctomycetia</taxon>
        <taxon>Gemmatales</taxon>
        <taxon>Gemmataceae</taxon>
        <taxon>Tuwongella</taxon>
    </lineage>
</organism>
<dbReference type="EMBL" id="LR593887">
    <property type="protein sequence ID" value="VTS05629.1"/>
    <property type="molecule type" value="Genomic_DNA"/>
</dbReference>
<dbReference type="PANTHER" id="PTHR44196">
    <property type="entry name" value="DEHYDROGENASE/REDUCTASE SDR FAMILY MEMBER 7B"/>
    <property type="match status" value="1"/>
</dbReference>
<dbReference type="GO" id="GO:0016491">
    <property type="term" value="F:oxidoreductase activity"/>
    <property type="evidence" value="ECO:0007669"/>
    <property type="project" value="UniProtKB-KW"/>
</dbReference>
<dbReference type="PANTHER" id="PTHR44196:SF1">
    <property type="entry name" value="DEHYDROGENASE_REDUCTASE SDR FAMILY MEMBER 7B"/>
    <property type="match status" value="1"/>
</dbReference>
<dbReference type="InParanoid" id="A0A6C2YTC0"/>
<dbReference type="PROSITE" id="PS00061">
    <property type="entry name" value="ADH_SHORT"/>
    <property type="match status" value="1"/>
</dbReference>
<keyword evidence="2" id="KW-0560">Oxidoreductase</keyword>
<dbReference type="Pfam" id="PF00106">
    <property type="entry name" value="adh_short"/>
    <property type="match status" value="1"/>
</dbReference>
<sequence length="280" mass="30961">MKRSWTGRRTILTGASSGIGRAIAVQIAGNGAKVALASRSADRLREVAREIESRGGTCMVVPTDITQPDQRAALFERVQREWGGLDLLINNAGIGAWGHFATSSESILRQVMEVNFYAPIEMIRLAIPLLERGQQAAIANVTSMCARRGMPAWPEYSASKFGLMGLSESLRGEMSRFDIDVLTMVPGLTQTDLQEHLIRKDGRYPIDASKGMPVAKVAETIVRSIEKNQRETVIGGDARWMLFINRFFPRLLDRLIAKRITKLYAQEASAPATTTDRANR</sequence>
<proteinExistence type="inferred from homology"/>
<evidence type="ECO:0000256" key="2">
    <source>
        <dbReference type="ARBA" id="ARBA00023002"/>
    </source>
</evidence>
<dbReference type="PRINTS" id="PR00081">
    <property type="entry name" value="GDHRDH"/>
</dbReference>
<dbReference type="AlphaFoldDB" id="A0A6C2YTC0"/>
<gene>
    <name evidence="4" type="ORF">GMBLW1_50610</name>
</gene>
<dbReference type="Proteomes" id="UP000464378">
    <property type="component" value="Chromosome"/>
</dbReference>
<accession>A0A6C2YTC0</accession>
<name>A0A6C2YTC0_9BACT</name>
<dbReference type="InterPro" id="IPR020904">
    <property type="entry name" value="Sc_DH/Rdtase_CS"/>
</dbReference>
<dbReference type="SUPFAM" id="SSF51735">
    <property type="entry name" value="NAD(P)-binding Rossmann-fold domains"/>
    <property type="match status" value="1"/>
</dbReference>
<evidence type="ECO:0000256" key="3">
    <source>
        <dbReference type="RuleBase" id="RU000363"/>
    </source>
</evidence>
<evidence type="ECO:0000313" key="5">
    <source>
        <dbReference type="Proteomes" id="UP000464378"/>
    </source>
</evidence>
<dbReference type="NCBIfam" id="NF004825">
    <property type="entry name" value="PRK06181.1"/>
    <property type="match status" value="1"/>
</dbReference>
<dbReference type="Gene3D" id="3.40.50.720">
    <property type="entry name" value="NAD(P)-binding Rossmann-like Domain"/>
    <property type="match status" value="1"/>
</dbReference>
<reference evidence="4" key="1">
    <citation type="submission" date="2019-04" db="EMBL/GenBank/DDBJ databases">
        <authorList>
            <consortium name="Science for Life Laboratories"/>
        </authorList>
    </citation>
    <scope>NUCLEOTIDE SEQUENCE</scope>
    <source>
        <strain evidence="4">MBLW1</strain>
    </source>
</reference>
<evidence type="ECO:0000313" key="4">
    <source>
        <dbReference type="EMBL" id="VIP04132.1"/>
    </source>
</evidence>
<keyword evidence="5" id="KW-1185">Reference proteome</keyword>
<dbReference type="InterPro" id="IPR036291">
    <property type="entry name" value="NAD(P)-bd_dom_sf"/>
</dbReference>
<protein>
    <submittedName>
        <fullName evidence="4">Uncharacterized protein</fullName>
    </submittedName>
</protein>
<dbReference type="RefSeq" id="WP_162659257.1">
    <property type="nucleotide sequence ID" value="NZ_LR593887.1"/>
</dbReference>
<dbReference type="FunCoup" id="A0A6C2YTC0">
    <property type="interactions" value="320"/>
</dbReference>
<evidence type="ECO:0000256" key="1">
    <source>
        <dbReference type="ARBA" id="ARBA00006484"/>
    </source>
</evidence>
<dbReference type="InterPro" id="IPR002347">
    <property type="entry name" value="SDR_fam"/>
</dbReference>
<comment type="similarity">
    <text evidence="1 3">Belongs to the short-chain dehydrogenases/reductases (SDR) family.</text>
</comment>
<dbReference type="PRINTS" id="PR00080">
    <property type="entry name" value="SDRFAMILY"/>
</dbReference>
<dbReference type="EMBL" id="LR586016">
    <property type="protein sequence ID" value="VIP04132.1"/>
    <property type="molecule type" value="Genomic_DNA"/>
</dbReference>
<dbReference type="GO" id="GO:0016020">
    <property type="term" value="C:membrane"/>
    <property type="evidence" value="ECO:0007669"/>
    <property type="project" value="TreeGrafter"/>
</dbReference>
<dbReference type="KEGG" id="tim:GMBLW1_50610"/>